<sequence length="252" mass="26214">MPVTPRFPLTRGAAVDAVVEGNGRGLALPAACTSPLSSGNWIHSHEGRTVEDVDNHTSHSCWWQNVCERTSAFPVGNVVVVEQRPSKLNLCMAFAALTTVAFVMLVMFLLSILVVIIASGRTGGGEGSSSGSAERGKTARDASEGSNSGTRAKRSASCRLRERDGTDESTQTLSIAMRESTTTYCQGLEQATCTLASASSKGAEIVGGRIGEMVGKIGVVADAMVGGNAVLAQLVRVLAARTQGSRRAGNSD</sequence>
<protein>
    <submittedName>
        <fullName evidence="3">Uncharacterized protein</fullName>
    </submittedName>
</protein>
<keyword evidence="2" id="KW-0472">Membrane</keyword>
<evidence type="ECO:0000256" key="1">
    <source>
        <dbReference type="SAM" id="MobiDB-lite"/>
    </source>
</evidence>
<evidence type="ECO:0000313" key="4">
    <source>
        <dbReference type="Proteomes" id="UP000265515"/>
    </source>
</evidence>
<accession>A0A388LXY7</accession>
<keyword evidence="4" id="KW-1185">Reference proteome</keyword>
<dbReference type="Gramene" id="GBG87177">
    <property type="protein sequence ID" value="GBG87177"/>
    <property type="gene ID" value="CBR_g44912"/>
</dbReference>
<gene>
    <name evidence="3" type="ORF">CBR_g44912</name>
</gene>
<keyword evidence="2" id="KW-1133">Transmembrane helix</keyword>
<dbReference type="AlphaFoldDB" id="A0A388LXY7"/>
<feature type="compositionally biased region" description="Basic and acidic residues" evidence="1">
    <location>
        <begin position="134"/>
        <end position="143"/>
    </location>
</feature>
<comment type="caution">
    <text evidence="3">The sequence shown here is derived from an EMBL/GenBank/DDBJ whole genome shotgun (WGS) entry which is preliminary data.</text>
</comment>
<feature type="transmembrane region" description="Helical" evidence="2">
    <location>
        <begin position="93"/>
        <end position="118"/>
    </location>
</feature>
<evidence type="ECO:0000313" key="3">
    <source>
        <dbReference type="EMBL" id="GBG87177.1"/>
    </source>
</evidence>
<proteinExistence type="predicted"/>
<dbReference type="Proteomes" id="UP000265515">
    <property type="component" value="Unassembled WGS sequence"/>
</dbReference>
<evidence type="ECO:0000256" key="2">
    <source>
        <dbReference type="SAM" id="Phobius"/>
    </source>
</evidence>
<name>A0A388LXY7_CHABU</name>
<reference evidence="3 4" key="1">
    <citation type="journal article" date="2018" name="Cell">
        <title>The Chara Genome: Secondary Complexity and Implications for Plant Terrestrialization.</title>
        <authorList>
            <person name="Nishiyama T."/>
            <person name="Sakayama H."/>
            <person name="Vries J.D."/>
            <person name="Buschmann H."/>
            <person name="Saint-Marcoux D."/>
            <person name="Ullrich K.K."/>
            <person name="Haas F.B."/>
            <person name="Vanderstraeten L."/>
            <person name="Becker D."/>
            <person name="Lang D."/>
            <person name="Vosolsobe S."/>
            <person name="Rombauts S."/>
            <person name="Wilhelmsson P.K.I."/>
            <person name="Janitza P."/>
            <person name="Kern R."/>
            <person name="Heyl A."/>
            <person name="Rumpler F."/>
            <person name="Villalobos L.I.A.C."/>
            <person name="Clay J.M."/>
            <person name="Skokan R."/>
            <person name="Toyoda A."/>
            <person name="Suzuki Y."/>
            <person name="Kagoshima H."/>
            <person name="Schijlen E."/>
            <person name="Tajeshwar N."/>
            <person name="Catarino B."/>
            <person name="Hetherington A.J."/>
            <person name="Saltykova A."/>
            <person name="Bonnot C."/>
            <person name="Breuninger H."/>
            <person name="Symeonidi A."/>
            <person name="Radhakrishnan G.V."/>
            <person name="Van Nieuwerburgh F."/>
            <person name="Deforce D."/>
            <person name="Chang C."/>
            <person name="Karol K.G."/>
            <person name="Hedrich R."/>
            <person name="Ulvskov P."/>
            <person name="Glockner G."/>
            <person name="Delwiche C.F."/>
            <person name="Petrasek J."/>
            <person name="Van de Peer Y."/>
            <person name="Friml J."/>
            <person name="Beilby M."/>
            <person name="Dolan L."/>
            <person name="Kohara Y."/>
            <person name="Sugano S."/>
            <person name="Fujiyama A."/>
            <person name="Delaux P.-M."/>
            <person name="Quint M."/>
            <person name="TheiBen G."/>
            <person name="Hagemann M."/>
            <person name="Harholt J."/>
            <person name="Dunand C."/>
            <person name="Zachgo S."/>
            <person name="Langdale J."/>
            <person name="Maumus F."/>
            <person name="Straeten D.V.D."/>
            <person name="Gould S.B."/>
            <person name="Rensing S.A."/>
        </authorList>
    </citation>
    <scope>NUCLEOTIDE SEQUENCE [LARGE SCALE GENOMIC DNA]</scope>
    <source>
        <strain evidence="3 4">S276</strain>
    </source>
</reference>
<organism evidence="3 4">
    <name type="scientific">Chara braunii</name>
    <name type="common">Braun's stonewort</name>
    <dbReference type="NCBI Taxonomy" id="69332"/>
    <lineage>
        <taxon>Eukaryota</taxon>
        <taxon>Viridiplantae</taxon>
        <taxon>Streptophyta</taxon>
        <taxon>Charophyceae</taxon>
        <taxon>Charales</taxon>
        <taxon>Characeae</taxon>
        <taxon>Chara</taxon>
    </lineage>
</organism>
<dbReference type="EMBL" id="BFEA01000599">
    <property type="protein sequence ID" value="GBG87177.1"/>
    <property type="molecule type" value="Genomic_DNA"/>
</dbReference>
<keyword evidence="2" id="KW-0812">Transmembrane</keyword>
<feature type="region of interest" description="Disordered" evidence="1">
    <location>
        <begin position="121"/>
        <end position="170"/>
    </location>
</feature>